<dbReference type="InterPro" id="IPR015424">
    <property type="entry name" value="PyrdxlP-dep_Trfase"/>
</dbReference>
<dbReference type="Gene3D" id="3.90.1150.10">
    <property type="entry name" value="Aspartate Aminotransferase, domain 1"/>
    <property type="match status" value="1"/>
</dbReference>
<dbReference type="InterPro" id="IPR015422">
    <property type="entry name" value="PyrdxlP-dep_Trfase_small"/>
</dbReference>
<dbReference type="InterPro" id="IPR015421">
    <property type="entry name" value="PyrdxlP-dep_Trfase_major"/>
</dbReference>
<dbReference type="EMBL" id="CABFNQ020000586">
    <property type="protein sequence ID" value="CAH0019602.1"/>
    <property type="molecule type" value="Genomic_DNA"/>
</dbReference>
<reference evidence="2" key="1">
    <citation type="submission" date="2021-10" db="EMBL/GenBank/DDBJ databases">
        <authorList>
            <person name="Piombo E."/>
        </authorList>
    </citation>
    <scope>NUCLEOTIDE SEQUENCE</scope>
</reference>
<dbReference type="InterPro" id="IPR004839">
    <property type="entry name" value="Aminotransferase_I/II_large"/>
</dbReference>
<evidence type="ECO:0000313" key="3">
    <source>
        <dbReference type="Proteomes" id="UP000696573"/>
    </source>
</evidence>
<accession>A0A9N9V9T5</accession>
<keyword evidence="3" id="KW-1185">Reference proteome</keyword>
<sequence length="235" mass="25961">MVIIHFKDMDTEISQLEPDEECRKYGLSERSAYNVVRGHPWDKVQAMQANVWSSENPQGLISLGVAENPLLQHEVGTYMKNSIAVTDNDHLGYGVGPRGSPRLRKALASFFNLEFRSHDPVRAKDVLILPGVMSVLDSLTWSICNEGEGIIVPLPFYTGFNPAVQERSRGVLIQAPFQSLEGYQSLDDVFSPVIIQQSLEGALQKAASNGVKIRAVLISKYDPIVSKSSILYAIS</sequence>
<evidence type="ECO:0000313" key="2">
    <source>
        <dbReference type="EMBL" id="CAH0019602.1"/>
    </source>
</evidence>
<dbReference type="AlphaFoldDB" id="A0A9N9V9T5"/>
<protein>
    <recommendedName>
        <fullName evidence="1">Aminotransferase class I/classII large domain-containing protein</fullName>
    </recommendedName>
</protein>
<feature type="domain" description="Aminotransferase class I/classII large" evidence="1">
    <location>
        <begin position="61"/>
        <end position="180"/>
    </location>
</feature>
<proteinExistence type="predicted"/>
<name>A0A9N9V9T5_9HYPO</name>
<gene>
    <name evidence="2" type="ORF">CRHIZ90672A_00017579</name>
</gene>
<evidence type="ECO:0000259" key="1">
    <source>
        <dbReference type="Pfam" id="PF00155"/>
    </source>
</evidence>
<organism evidence="2 3">
    <name type="scientific">Clonostachys rhizophaga</name>
    <dbReference type="NCBI Taxonomy" id="160324"/>
    <lineage>
        <taxon>Eukaryota</taxon>
        <taxon>Fungi</taxon>
        <taxon>Dikarya</taxon>
        <taxon>Ascomycota</taxon>
        <taxon>Pezizomycotina</taxon>
        <taxon>Sordariomycetes</taxon>
        <taxon>Hypocreomycetidae</taxon>
        <taxon>Hypocreales</taxon>
        <taxon>Bionectriaceae</taxon>
        <taxon>Clonostachys</taxon>
    </lineage>
</organism>
<dbReference type="GO" id="GO:0030170">
    <property type="term" value="F:pyridoxal phosphate binding"/>
    <property type="evidence" value="ECO:0007669"/>
    <property type="project" value="InterPro"/>
</dbReference>
<dbReference type="OrthoDB" id="7042322at2759"/>
<dbReference type="SUPFAM" id="SSF53383">
    <property type="entry name" value="PLP-dependent transferases"/>
    <property type="match status" value="1"/>
</dbReference>
<dbReference type="Gene3D" id="3.40.640.10">
    <property type="entry name" value="Type I PLP-dependent aspartate aminotransferase-like (Major domain)"/>
    <property type="match status" value="1"/>
</dbReference>
<comment type="caution">
    <text evidence="2">The sequence shown here is derived from an EMBL/GenBank/DDBJ whole genome shotgun (WGS) entry which is preliminary data.</text>
</comment>
<dbReference type="Pfam" id="PF00155">
    <property type="entry name" value="Aminotran_1_2"/>
    <property type="match status" value="1"/>
</dbReference>
<dbReference type="Proteomes" id="UP000696573">
    <property type="component" value="Unassembled WGS sequence"/>
</dbReference>